<gene>
    <name evidence="1" type="ORF">L2E82_36337</name>
</gene>
<name>A0ACB9BRA6_CICIN</name>
<sequence>MSYLASTGKQEYMKDVENENVDRTQTPLLPPSPIDLKDLELIFTLGIDSFNSIISICVIVIELSSSEKQIGKEGRTHLPKEDTAVRGADELERKEELTSRCVLSSQGEVDIKEIGLEVIETFGSVETGSLTRGVSTHLVIGISCSEVGMYNDIFAALLPRNLKMSSADQSAPHSNSSVTSILSLCSKVQLNGTNYNDWIRNIKMALRYENKEYVLETELVDIDHETATSEEIASYEKHSDDATKVACIMIATMNPELQRIYEDYWPFEMHKELVEKFRKQERIERCEVVKDFTNSKPTDGESICAHVQRMQGYVERLRKLAMPVNEELAVDIVLNSLPSSYDQFRLAYYLNNNQANLTKLYRMLRTAEDGIKGKSVPSVNQPVLAIGSGKGKKRKGPPKQNWREKVQVGSSSNGSRTKSSHIPCVANPDEANCFYCKEKGHWKRSCPKYLQDVKDGKVKPSTAGIYTISTNSPSSSSWVLDTGCRFHICSDLQGLKESREVEHGRLNLIMGNRISSPVTKIGVYSLVLSSDVSLELLNCCYSPEMARNIISFHALFRQGFQFSFDNKIGSISVFKNGILIFTAYPCDGVYETVECVDNLGQSVNYIDSTSGVEKACLWHSRLGHISKKRIAQLQKDGVLESFDLRSDDVCKYCLLGKMTKSPFKGSFERGEGLLDIIHTDVCGPFRSTTKDGTRFYMTFTDDFSRYGYIYLIKHKSDTFEKFKEFKNEVENQLGRKIKMLRSDRGGEYLSIEFLDYLKECGIVSQLTPPKTPQLNGVAERRNRTLLDMVRSMMSRASLSIHFWGYALETAAHILNLVPTKKVAKTPHEMWTGKVPSLAHIKVWGCEAFVRRETQYKLVDRSERCFFLGYLKQSFGYLFYRPSEGVVFVARRAVFRERELIFKEDSGSTIDLEEIQEPSDDATLGETSNQHEEEVPVGPTDVSLPLRRSGRVSMPPEFYGFHITSDGDTFVSDRTLINLDEPSNYQEAVAGPESAKWKEAIDSEIKSMYDNQVWNLVDNVTGRKTVGCKWIFKKKTDMDGKVHTFKARLVAKGFTQTPGVDYDETFSPVAKIKSIRIMLAIAAFHDYEIWQIDVKTAFLNGKLTEDVYMNQPEGFVDAKYPNKVCKLEISIYGLKQASHSWNLCFHEKVKEFGFSRSEDESCVYVKASGSIVTFLVLYVDDILLMGNDIPTLQDVKAWLGKCFAMKDLGEAAYILGIRILRDRKKRLIGLSQCTYLEKVLKRFSMENSKKGELPIQSNVKLSKTQSPSTDEELAEMSRVPYASAVGSIMYAMTYTRPDVAFALSMVSRYQGNPGRAHWIAVKNILKYLRRTKNMVLVLGGSDTLRVEGYTDANFQTDRDSGRSQSGWEFLLNGGAVTWKSSKQETVADSTCESEYIAASEASKEAAWLKNFIGDLGVVPSIQEPLELFCDKEGAVALTKEPRDHGKSRHIDRKYHYIRHKDIFAALLPRNLKGVLQQEVALLLELEWVSVVRYGAVLVKYRYRYREVRRQGLGFSAEIIQERYTGHGLFSTFIFLPPFRSLSIHTSVYI</sequence>
<evidence type="ECO:0000313" key="2">
    <source>
        <dbReference type="Proteomes" id="UP001055811"/>
    </source>
</evidence>
<evidence type="ECO:0000313" key="1">
    <source>
        <dbReference type="EMBL" id="KAI3724556.1"/>
    </source>
</evidence>
<proteinExistence type="predicted"/>
<reference evidence="1 2" key="2">
    <citation type="journal article" date="2022" name="Mol. Ecol. Resour.">
        <title>The genomes of chicory, endive, great burdock and yacon provide insights into Asteraceae paleo-polyploidization history and plant inulin production.</title>
        <authorList>
            <person name="Fan W."/>
            <person name="Wang S."/>
            <person name="Wang H."/>
            <person name="Wang A."/>
            <person name="Jiang F."/>
            <person name="Liu H."/>
            <person name="Zhao H."/>
            <person name="Xu D."/>
            <person name="Zhang Y."/>
        </authorList>
    </citation>
    <scope>NUCLEOTIDE SEQUENCE [LARGE SCALE GENOMIC DNA]</scope>
    <source>
        <strain evidence="2">cv. Punajuju</strain>
        <tissue evidence="1">Leaves</tissue>
    </source>
</reference>
<dbReference type="EMBL" id="CM042014">
    <property type="protein sequence ID" value="KAI3724556.1"/>
    <property type="molecule type" value="Genomic_DNA"/>
</dbReference>
<organism evidence="1 2">
    <name type="scientific">Cichorium intybus</name>
    <name type="common">Chicory</name>
    <dbReference type="NCBI Taxonomy" id="13427"/>
    <lineage>
        <taxon>Eukaryota</taxon>
        <taxon>Viridiplantae</taxon>
        <taxon>Streptophyta</taxon>
        <taxon>Embryophyta</taxon>
        <taxon>Tracheophyta</taxon>
        <taxon>Spermatophyta</taxon>
        <taxon>Magnoliopsida</taxon>
        <taxon>eudicotyledons</taxon>
        <taxon>Gunneridae</taxon>
        <taxon>Pentapetalae</taxon>
        <taxon>asterids</taxon>
        <taxon>campanulids</taxon>
        <taxon>Asterales</taxon>
        <taxon>Asteraceae</taxon>
        <taxon>Cichorioideae</taxon>
        <taxon>Cichorieae</taxon>
        <taxon>Cichoriinae</taxon>
        <taxon>Cichorium</taxon>
    </lineage>
</organism>
<dbReference type="Proteomes" id="UP001055811">
    <property type="component" value="Linkage Group LG06"/>
</dbReference>
<accession>A0ACB9BRA6</accession>
<reference evidence="2" key="1">
    <citation type="journal article" date="2022" name="Mol. Ecol. Resour.">
        <title>The genomes of chicory, endive, great burdock and yacon provide insights into Asteraceae palaeo-polyploidization history and plant inulin production.</title>
        <authorList>
            <person name="Fan W."/>
            <person name="Wang S."/>
            <person name="Wang H."/>
            <person name="Wang A."/>
            <person name="Jiang F."/>
            <person name="Liu H."/>
            <person name="Zhao H."/>
            <person name="Xu D."/>
            <person name="Zhang Y."/>
        </authorList>
    </citation>
    <scope>NUCLEOTIDE SEQUENCE [LARGE SCALE GENOMIC DNA]</scope>
    <source>
        <strain evidence="2">cv. Punajuju</strain>
    </source>
</reference>
<keyword evidence="2" id="KW-1185">Reference proteome</keyword>
<comment type="caution">
    <text evidence="1">The sequence shown here is derived from an EMBL/GenBank/DDBJ whole genome shotgun (WGS) entry which is preliminary data.</text>
</comment>
<protein>
    <submittedName>
        <fullName evidence="1">Uncharacterized protein</fullName>
    </submittedName>
</protein>